<name>B6SXE1_MAIZE</name>
<reference evidence="1" key="1">
    <citation type="journal article" date="2009" name="Plant Mol. Biol.">
        <title>Insights into corn genes derived from large-scale cDNA sequencing.</title>
        <authorList>
            <person name="Alexandrov N.N."/>
            <person name="Brover V.V."/>
            <person name="Freidin S."/>
            <person name="Troukhan M.E."/>
            <person name="Tatarinova T.V."/>
            <person name="Zhang H."/>
            <person name="Swaller T.J."/>
            <person name="Lu Y.P."/>
            <person name="Bouck J."/>
            <person name="Flavell R.B."/>
            <person name="Feldmann K.A."/>
        </authorList>
    </citation>
    <scope>NUCLEOTIDE SEQUENCE</scope>
</reference>
<evidence type="ECO:0000313" key="1">
    <source>
        <dbReference type="EMBL" id="ACG29524.1"/>
    </source>
</evidence>
<accession>B6SXE1</accession>
<sequence>MVFILLVTSIRRPAVSCSRPLDHRKHLVVHNTASNPRHPLSVV</sequence>
<dbReference type="EMBL" id="EU957406">
    <property type="protein sequence ID" value="ACG29524.1"/>
    <property type="molecule type" value="mRNA"/>
</dbReference>
<dbReference type="AlphaFoldDB" id="B6SXE1"/>
<protein>
    <submittedName>
        <fullName evidence="1">Uncharacterized protein</fullName>
    </submittedName>
</protein>
<organism evidence="1">
    <name type="scientific">Zea mays</name>
    <name type="common">Maize</name>
    <dbReference type="NCBI Taxonomy" id="4577"/>
    <lineage>
        <taxon>Eukaryota</taxon>
        <taxon>Viridiplantae</taxon>
        <taxon>Streptophyta</taxon>
        <taxon>Embryophyta</taxon>
        <taxon>Tracheophyta</taxon>
        <taxon>Spermatophyta</taxon>
        <taxon>Magnoliopsida</taxon>
        <taxon>Liliopsida</taxon>
        <taxon>Poales</taxon>
        <taxon>Poaceae</taxon>
        <taxon>PACMAD clade</taxon>
        <taxon>Panicoideae</taxon>
        <taxon>Andropogonodae</taxon>
        <taxon>Andropogoneae</taxon>
        <taxon>Tripsacinae</taxon>
        <taxon>Zea</taxon>
    </lineage>
</organism>
<proteinExistence type="evidence at transcript level"/>